<organism evidence="1 2">
    <name type="scientific">Smallanthus sonchifolius</name>
    <dbReference type="NCBI Taxonomy" id="185202"/>
    <lineage>
        <taxon>Eukaryota</taxon>
        <taxon>Viridiplantae</taxon>
        <taxon>Streptophyta</taxon>
        <taxon>Embryophyta</taxon>
        <taxon>Tracheophyta</taxon>
        <taxon>Spermatophyta</taxon>
        <taxon>Magnoliopsida</taxon>
        <taxon>eudicotyledons</taxon>
        <taxon>Gunneridae</taxon>
        <taxon>Pentapetalae</taxon>
        <taxon>asterids</taxon>
        <taxon>campanulids</taxon>
        <taxon>Asterales</taxon>
        <taxon>Asteraceae</taxon>
        <taxon>Asteroideae</taxon>
        <taxon>Heliantheae alliance</taxon>
        <taxon>Millerieae</taxon>
        <taxon>Smallanthus</taxon>
    </lineage>
</organism>
<reference evidence="1 2" key="2">
    <citation type="journal article" date="2022" name="Mol. Ecol. Resour.">
        <title>The genomes of chicory, endive, great burdock and yacon provide insights into Asteraceae paleo-polyploidization history and plant inulin production.</title>
        <authorList>
            <person name="Fan W."/>
            <person name="Wang S."/>
            <person name="Wang H."/>
            <person name="Wang A."/>
            <person name="Jiang F."/>
            <person name="Liu H."/>
            <person name="Zhao H."/>
            <person name="Xu D."/>
            <person name="Zhang Y."/>
        </authorList>
    </citation>
    <scope>NUCLEOTIDE SEQUENCE [LARGE SCALE GENOMIC DNA]</scope>
    <source>
        <strain evidence="2">cv. Yunnan</strain>
        <tissue evidence="1">Leaves</tissue>
    </source>
</reference>
<gene>
    <name evidence="1" type="ORF">L1987_38991</name>
</gene>
<evidence type="ECO:0000313" key="2">
    <source>
        <dbReference type="Proteomes" id="UP001056120"/>
    </source>
</evidence>
<name>A0ACB9HKT2_9ASTR</name>
<accession>A0ACB9HKT2</accession>
<keyword evidence="2" id="KW-1185">Reference proteome</keyword>
<reference evidence="2" key="1">
    <citation type="journal article" date="2022" name="Mol. Ecol. Resour.">
        <title>The genomes of chicory, endive, great burdock and yacon provide insights into Asteraceae palaeo-polyploidization history and plant inulin production.</title>
        <authorList>
            <person name="Fan W."/>
            <person name="Wang S."/>
            <person name="Wang H."/>
            <person name="Wang A."/>
            <person name="Jiang F."/>
            <person name="Liu H."/>
            <person name="Zhao H."/>
            <person name="Xu D."/>
            <person name="Zhang Y."/>
        </authorList>
    </citation>
    <scope>NUCLEOTIDE SEQUENCE [LARGE SCALE GENOMIC DNA]</scope>
    <source>
        <strain evidence="2">cv. Yunnan</strain>
    </source>
</reference>
<dbReference type="EMBL" id="CM042029">
    <property type="protein sequence ID" value="KAI3796324.1"/>
    <property type="molecule type" value="Genomic_DNA"/>
</dbReference>
<proteinExistence type="predicted"/>
<protein>
    <submittedName>
        <fullName evidence="1">Uncharacterized protein</fullName>
    </submittedName>
</protein>
<sequence length="285" mass="32352">MFQSVMMLTAGATVVHRSSRATTLCFASRVDANKLHDQLEQIQFEALNTRAKANKARQRLLRLSEAAEKLKRQAAVSVQAGKDNAARDLLFQKKKIMEALDSTKSRIELLDEISAKLIEAISLRERQLVRAVSLDLEIEKEDAESPVRVMSPSSKNLVNENSENDFLYTNDDQEPEERTHNLPTEHETNNLEELLQVPHGIDNNDDLISSLTGLTSFVDFVDRVDEHLNKVEAEVITVVKFSNLILESEEKPTNQKVQQLVEILDAVRHIRRRIAVIMQTEAEMK</sequence>
<evidence type="ECO:0000313" key="1">
    <source>
        <dbReference type="EMBL" id="KAI3796324.1"/>
    </source>
</evidence>
<comment type="caution">
    <text evidence="1">The sequence shown here is derived from an EMBL/GenBank/DDBJ whole genome shotgun (WGS) entry which is preliminary data.</text>
</comment>
<dbReference type="Proteomes" id="UP001056120">
    <property type="component" value="Linkage Group LG12"/>
</dbReference>